<evidence type="ECO:0000313" key="2">
    <source>
        <dbReference type="Proteomes" id="UP000660070"/>
    </source>
</evidence>
<sequence length="195" mass="23070">MKNLLIVTILLLVFSCKDKSANEIKSQNENVISSVESKSFTRYSKGSSLIDEIYFELTKNDDRLKMLDDEINLIIKKSKELITQKEKILEKPTEYFNNVNGKIMNFTDSLLKKEMQNFIKPSLENFNKKKEDLRLIVMQIQRNNRKITEFYDAFKIKKTLPEIEKYQKQNPLNLNDLDKMISEQNHLLDKLKNLK</sequence>
<comment type="caution">
    <text evidence="1">The sequence shown here is derived from an EMBL/GenBank/DDBJ whole genome shotgun (WGS) entry which is preliminary data.</text>
</comment>
<accession>A0ABS0F9L7</accession>
<dbReference type="RefSeq" id="WP_196078925.1">
    <property type="nucleotide sequence ID" value="NZ_JADPVI010000001.1"/>
</dbReference>
<dbReference type="EMBL" id="JADPVI010000001">
    <property type="protein sequence ID" value="MBF8456402.1"/>
    <property type="molecule type" value="Genomic_DNA"/>
</dbReference>
<organism evidence="1 2">
    <name type="scientific">Kaistella gelatinilytica</name>
    <dbReference type="NCBI Taxonomy" id="2787636"/>
    <lineage>
        <taxon>Bacteria</taxon>
        <taxon>Pseudomonadati</taxon>
        <taxon>Bacteroidota</taxon>
        <taxon>Flavobacteriia</taxon>
        <taxon>Flavobacteriales</taxon>
        <taxon>Weeksellaceae</taxon>
        <taxon>Chryseobacterium group</taxon>
        <taxon>Kaistella</taxon>
    </lineage>
</organism>
<proteinExistence type="predicted"/>
<keyword evidence="2" id="KW-1185">Reference proteome</keyword>
<gene>
    <name evidence="1" type="ORF">IV494_04330</name>
</gene>
<evidence type="ECO:0000313" key="1">
    <source>
        <dbReference type="EMBL" id="MBF8456402.1"/>
    </source>
</evidence>
<reference evidence="1 2" key="1">
    <citation type="submission" date="2020-11" db="EMBL/GenBank/DDBJ databases">
        <title>Kaistella gelatinilytica sp. nov., a flavobacterium isolated from Antarctic Soil.</title>
        <authorList>
            <person name="Li J."/>
        </authorList>
    </citation>
    <scope>NUCLEOTIDE SEQUENCE [LARGE SCALE GENOMIC DNA]</scope>
    <source>
        <strain evidence="1 2">G5-32</strain>
    </source>
</reference>
<name>A0ABS0F9L7_9FLAO</name>
<dbReference type="PROSITE" id="PS51257">
    <property type="entry name" value="PROKAR_LIPOPROTEIN"/>
    <property type="match status" value="1"/>
</dbReference>
<dbReference type="Proteomes" id="UP000660070">
    <property type="component" value="Unassembled WGS sequence"/>
</dbReference>
<protein>
    <submittedName>
        <fullName evidence="1">Uncharacterized protein</fullName>
    </submittedName>
</protein>